<accession>A0ABQ2GCL4</accession>
<dbReference type="InterPro" id="IPR036388">
    <property type="entry name" value="WH-like_DNA-bd_sf"/>
</dbReference>
<evidence type="ECO:0000313" key="5">
    <source>
        <dbReference type="EMBL" id="GGL86980.1"/>
    </source>
</evidence>
<dbReference type="InterPro" id="IPR008920">
    <property type="entry name" value="TF_FadR/GntR_C"/>
</dbReference>
<protein>
    <submittedName>
        <fullName evidence="5">GntR family transcriptional regulator</fullName>
    </submittedName>
</protein>
<dbReference type="InterPro" id="IPR036390">
    <property type="entry name" value="WH_DNA-bd_sf"/>
</dbReference>
<dbReference type="Gene3D" id="1.10.10.10">
    <property type="entry name" value="Winged helix-like DNA-binding domain superfamily/Winged helix DNA-binding domain"/>
    <property type="match status" value="1"/>
</dbReference>
<evidence type="ECO:0000256" key="3">
    <source>
        <dbReference type="ARBA" id="ARBA00023163"/>
    </source>
</evidence>
<dbReference type="InterPro" id="IPR011711">
    <property type="entry name" value="GntR_C"/>
</dbReference>
<keyword evidence="6" id="KW-1185">Reference proteome</keyword>
<dbReference type="SUPFAM" id="SSF48008">
    <property type="entry name" value="GntR ligand-binding domain-like"/>
    <property type="match status" value="1"/>
</dbReference>
<dbReference type="Proteomes" id="UP000639973">
    <property type="component" value="Unassembled WGS sequence"/>
</dbReference>
<organism evidence="5 6">
    <name type="scientific">Deinococcus aerolatus</name>
    <dbReference type="NCBI Taxonomy" id="522487"/>
    <lineage>
        <taxon>Bacteria</taxon>
        <taxon>Thermotogati</taxon>
        <taxon>Deinococcota</taxon>
        <taxon>Deinococci</taxon>
        <taxon>Deinococcales</taxon>
        <taxon>Deinococcaceae</taxon>
        <taxon>Deinococcus</taxon>
    </lineage>
</organism>
<dbReference type="CDD" id="cd07377">
    <property type="entry name" value="WHTH_GntR"/>
    <property type="match status" value="1"/>
</dbReference>
<name>A0ABQ2GCL4_9DEIO</name>
<dbReference type="PROSITE" id="PS50949">
    <property type="entry name" value="HTH_GNTR"/>
    <property type="match status" value="1"/>
</dbReference>
<keyword evidence="2" id="KW-0238">DNA-binding</keyword>
<comment type="caution">
    <text evidence="5">The sequence shown here is derived from an EMBL/GenBank/DDBJ whole genome shotgun (WGS) entry which is preliminary data.</text>
</comment>
<evidence type="ECO:0000256" key="2">
    <source>
        <dbReference type="ARBA" id="ARBA00023125"/>
    </source>
</evidence>
<dbReference type="Gene3D" id="1.20.120.530">
    <property type="entry name" value="GntR ligand-binding domain-like"/>
    <property type="match status" value="1"/>
</dbReference>
<gene>
    <name evidence="5" type="ORF">GCM10010840_26110</name>
</gene>
<dbReference type="SMART" id="SM00895">
    <property type="entry name" value="FCD"/>
    <property type="match status" value="1"/>
</dbReference>
<evidence type="ECO:0000313" key="6">
    <source>
        <dbReference type="Proteomes" id="UP000639973"/>
    </source>
</evidence>
<proteinExistence type="predicted"/>
<feature type="domain" description="HTH gntR-type" evidence="4">
    <location>
        <begin position="13"/>
        <end position="80"/>
    </location>
</feature>
<dbReference type="InterPro" id="IPR000524">
    <property type="entry name" value="Tscrpt_reg_HTH_GntR"/>
</dbReference>
<evidence type="ECO:0000259" key="4">
    <source>
        <dbReference type="PROSITE" id="PS50949"/>
    </source>
</evidence>
<dbReference type="Pfam" id="PF00392">
    <property type="entry name" value="GntR"/>
    <property type="match status" value="1"/>
</dbReference>
<dbReference type="PANTHER" id="PTHR43537">
    <property type="entry name" value="TRANSCRIPTIONAL REGULATOR, GNTR FAMILY"/>
    <property type="match status" value="1"/>
</dbReference>
<dbReference type="RefSeq" id="WP_188972660.1">
    <property type="nucleotide sequence ID" value="NZ_BMOL01000012.1"/>
</dbReference>
<evidence type="ECO:0000256" key="1">
    <source>
        <dbReference type="ARBA" id="ARBA00023015"/>
    </source>
</evidence>
<sequence>MSAANAVPAPARTLAREQVYWQMLDWIVEGTLGPGEVLRDAAIAGKLGVSRTPVREALRRLEDEGLVQTAVNRWTRVAPLNLAQAAELYPVVGTLEDLALGLAAPRLTAADLDELDTLNVQISRALEAGDARAAVRADAAFHGVWTRRSGNAELQGALGALKRKLQRVELAYFDVPGSARASVLEHAAVVDALRAHDEVAARHALRQNWQGSLDRLIRHAPRRPPSADLP</sequence>
<keyword evidence="3" id="KW-0804">Transcription</keyword>
<reference evidence="6" key="1">
    <citation type="journal article" date="2019" name="Int. J. Syst. Evol. Microbiol.">
        <title>The Global Catalogue of Microorganisms (GCM) 10K type strain sequencing project: providing services to taxonomists for standard genome sequencing and annotation.</title>
        <authorList>
            <consortium name="The Broad Institute Genomics Platform"/>
            <consortium name="The Broad Institute Genome Sequencing Center for Infectious Disease"/>
            <person name="Wu L."/>
            <person name="Ma J."/>
        </authorList>
    </citation>
    <scope>NUCLEOTIDE SEQUENCE [LARGE SCALE GENOMIC DNA]</scope>
    <source>
        <strain evidence="6">JCM 15442</strain>
    </source>
</reference>
<dbReference type="PANTHER" id="PTHR43537:SF24">
    <property type="entry name" value="GLUCONATE OPERON TRANSCRIPTIONAL REPRESSOR"/>
    <property type="match status" value="1"/>
</dbReference>
<keyword evidence="1" id="KW-0805">Transcription regulation</keyword>
<dbReference type="PRINTS" id="PR00035">
    <property type="entry name" value="HTHGNTR"/>
</dbReference>
<dbReference type="Pfam" id="PF07729">
    <property type="entry name" value="FCD"/>
    <property type="match status" value="1"/>
</dbReference>
<dbReference type="EMBL" id="BMOL01000012">
    <property type="protein sequence ID" value="GGL86980.1"/>
    <property type="molecule type" value="Genomic_DNA"/>
</dbReference>
<dbReference type="SMART" id="SM00345">
    <property type="entry name" value="HTH_GNTR"/>
    <property type="match status" value="1"/>
</dbReference>
<dbReference type="SUPFAM" id="SSF46785">
    <property type="entry name" value="Winged helix' DNA-binding domain"/>
    <property type="match status" value="1"/>
</dbReference>